<dbReference type="InterPro" id="IPR008181">
    <property type="entry name" value="dUTPase"/>
</dbReference>
<dbReference type="OrthoDB" id="10261072at2759"/>
<evidence type="ECO:0000256" key="6">
    <source>
        <dbReference type="ARBA" id="ARBA00022801"/>
    </source>
</evidence>
<comment type="catalytic activity">
    <reaction evidence="9 10">
        <text>dUTP + H2O = dUMP + diphosphate + H(+)</text>
        <dbReference type="Rhea" id="RHEA:10248"/>
        <dbReference type="ChEBI" id="CHEBI:15377"/>
        <dbReference type="ChEBI" id="CHEBI:15378"/>
        <dbReference type="ChEBI" id="CHEBI:33019"/>
        <dbReference type="ChEBI" id="CHEBI:61555"/>
        <dbReference type="ChEBI" id="CHEBI:246422"/>
        <dbReference type="EC" id="3.6.1.23"/>
    </reaction>
</comment>
<evidence type="ECO:0000256" key="9">
    <source>
        <dbReference type="ARBA" id="ARBA00047686"/>
    </source>
</evidence>
<comment type="cofactor">
    <cofactor evidence="1 10">
        <name>Mg(2+)</name>
        <dbReference type="ChEBI" id="CHEBI:18420"/>
    </cofactor>
</comment>
<dbReference type="AlphaFoldDB" id="A0A1Y2GQN3"/>
<keyword evidence="7 10" id="KW-0460">Magnesium</keyword>
<dbReference type="RefSeq" id="XP_021882385.1">
    <property type="nucleotide sequence ID" value="XM_022020743.1"/>
</dbReference>
<comment type="similarity">
    <text evidence="4 10">Belongs to the dUTPase family.</text>
</comment>
<name>A0A1Y2GQN3_9FUNG</name>
<keyword evidence="10" id="KW-0479">Metal-binding</keyword>
<dbReference type="GO" id="GO:0000287">
    <property type="term" value="F:magnesium ion binding"/>
    <property type="evidence" value="ECO:0007669"/>
    <property type="project" value="UniProtKB-UniRule"/>
</dbReference>
<evidence type="ECO:0000256" key="10">
    <source>
        <dbReference type="RuleBase" id="RU367024"/>
    </source>
</evidence>
<dbReference type="FunFam" id="2.70.40.10:FF:000004">
    <property type="entry name" value="Deoxyuridine triphosphatase"/>
    <property type="match status" value="1"/>
</dbReference>
<evidence type="ECO:0000256" key="2">
    <source>
        <dbReference type="ARBA" id="ARBA00003495"/>
    </source>
</evidence>
<dbReference type="InterPro" id="IPR029054">
    <property type="entry name" value="dUTPase-like"/>
</dbReference>
<keyword evidence="8 10" id="KW-0546">Nucleotide metabolism</keyword>
<evidence type="ECO:0000256" key="4">
    <source>
        <dbReference type="ARBA" id="ARBA00006581"/>
    </source>
</evidence>
<comment type="caution">
    <text evidence="12">The sequence shown here is derived from an EMBL/GenBank/DDBJ whole genome shotgun (WGS) entry which is preliminary data.</text>
</comment>
<dbReference type="FunCoup" id="A0A1Y2GQN3">
    <property type="interactions" value="1175"/>
</dbReference>
<proteinExistence type="inferred from homology"/>
<sequence>MLGPLLVKRLSEKARIPTRGSKHAAGFDLYSAKAMTIPAKSQGVVPTDISIAIPEGTYGRVAPRSGLAVRHFVDVGAGVVDYDYRGPIGVVLFNFGQNDFVVEEGDRIAQLVLEKVHMCEAVEVKELDSTERGSSGFGSTGVKLV</sequence>
<dbReference type="Pfam" id="PF00692">
    <property type="entry name" value="dUTPase"/>
    <property type="match status" value="1"/>
</dbReference>
<dbReference type="STRING" id="64571.A0A1Y2GQN3"/>
<dbReference type="EMBL" id="MCFF01000014">
    <property type="protein sequence ID" value="ORZ19217.1"/>
    <property type="molecule type" value="Genomic_DNA"/>
</dbReference>
<dbReference type="GO" id="GO:0004170">
    <property type="term" value="F:dUTP diphosphatase activity"/>
    <property type="evidence" value="ECO:0007669"/>
    <property type="project" value="UniProtKB-UniRule"/>
</dbReference>
<dbReference type="PANTHER" id="PTHR11241:SF0">
    <property type="entry name" value="DEOXYURIDINE 5'-TRIPHOSPHATE NUCLEOTIDOHYDROLASE"/>
    <property type="match status" value="1"/>
</dbReference>
<dbReference type="Gene3D" id="2.70.40.10">
    <property type="match status" value="1"/>
</dbReference>
<dbReference type="EC" id="3.6.1.23" evidence="10"/>
<protein>
    <recommendedName>
        <fullName evidence="10">Deoxyuridine 5'-triphosphate nucleotidohydrolase</fullName>
        <shortName evidence="10">dUTPase</shortName>
        <ecNumber evidence="10">3.6.1.23</ecNumber>
    </recommendedName>
    <alternativeName>
        <fullName evidence="10">dUTP pyrophosphatase</fullName>
    </alternativeName>
</protein>
<evidence type="ECO:0000256" key="7">
    <source>
        <dbReference type="ARBA" id="ARBA00022842"/>
    </source>
</evidence>
<dbReference type="Proteomes" id="UP000193648">
    <property type="component" value="Unassembled WGS sequence"/>
</dbReference>
<evidence type="ECO:0000313" key="13">
    <source>
        <dbReference type="Proteomes" id="UP000193648"/>
    </source>
</evidence>
<dbReference type="NCBIfam" id="NF001862">
    <property type="entry name" value="PRK00601.1"/>
    <property type="match status" value="1"/>
</dbReference>
<comment type="function">
    <text evidence="10">Involved in nucleotide metabolism via production of dUMP, the immediate precursor of thymidine nucleotides, and decreases the intracellular concentration of dUTP so that uracil cannot be incorporated into DNA.</text>
</comment>
<dbReference type="InterPro" id="IPR036157">
    <property type="entry name" value="dUTPase-like_sf"/>
</dbReference>
<gene>
    <name evidence="12" type="ORF">BCR41DRAFT_304027</name>
</gene>
<dbReference type="GeneID" id="33562587"/>
<organism evidence="12 13">
    <name type="scientific">Lobosporangium transversale</name>
    <dbReference type="NCBI Taxonomy" id="64571"/>
    <lineage>
        <taxon>Eukaryota</taxon>
        <taxon>Fungi</taxon>
        <taxon>Fungi incertae sedis</taxon>
        <taxon>Mucoromycota</taxon>
        <taxon>Mortierellomycotina</taxon>
        <taxon>Mortierellomycetes</taxon>
        <taxon>Mortierellales</taxon>
        <taxon>Mortierellaceae</taxon>
        <taxon>Lobosporangium</taxon>
    </lineage>
</organism>
<dbReference type="NCBIfam" id="TIGR00576">
    <property type="entry name" value="dut"/>
    <property type="match status" value="1"/>
</dbReference>
<evidence type="ECO:0000259" key="11">
    <source>
        <dbReference type="Pfam" id="PF00692"/>
    </source>
</evidence>
<keyword evidence="13" id="KW-1185">Reference proteome</keyword>
<dbReference type="UniPathway" id="UPA00610">
    <property type="reaction ID" value="UER00666"/>
</dbReference>
<evidence type="ECO:0000256" key="1">
    <source>
        <dbReference type="ARBA" id="ARBA00001946"/>
    </source>
</evidence>
<accession>A0A1Y2GQN3</accession>
<feature type="domain" description="dUTPase-like" evidence="11">
    <location>
        <begin position="13"/>
        <end position="141"/>
    </location>
</feature>
<comment type="function">
    <text evidence="2">This enzyme is involved in nucleotide metabolism: it produces dUMP, the immediate precursor of thymidine nucleotides and it decreases the intracellular concentration of dUTP so that uracil cannot be incorporated into DNA.</text>
</comment>
<keyword evidence="6 10" id="KW-0378">Hydrolase</keyword>
<dbReference type="CDD" id="cd07557">
    <property type="entry name" value="trimeric_dUTPase"/>
    <property type="match status" value="1"/>
</dbReference>
<dbReference type="GO" id="GO:0046081">
    <property type="term" value="P:dUTP catabolic process"/>
    <property type="evidence" value="ECO:0007669"/>
    <property type="project" value="UniProtKB-UniRule"/>
</dbReference>
<dbReference type="InterPro" id="IPR033704">
    <property type="entry name" value="dUTPase_trimeric"/>
</dbReference>
<evidence type="ECO:0000256" key="3">
    <source>
        <dbReference type="ARBA" id="ARBA00005142"/>
    </source>
</evidence>
<dbReference type="GO" id="GO:0006226">
    <property type="term" value="P:dUMP biosynthetic process"/>
    <property type="evidence" value="ECO:0007669"/>
    <property type="project" value="UniProtKB-UniRule"/>
</dbReference>
<comment type="subunit">
    <text evidence="5 10">Homotrimer.</text>
</comment>
<dbReference type="SUPFAM" id="SSF51283">
    <property type="entry name" value="dUTPase-like"/>
    <property type="match status" value="1"/>
</dbReference>
<comment type="pathway">
    <text evidence="3 10">Pyrimidine metabolism; dUMP biosynthesis; dUMP from dCTP (dUTP route): step 2/2.</text>
</comment>
<reference evidence="12 13" key="1">
    <citation type="submission" date="2016-07" db="EMBL/GenBank/DDBJ databases">
        <title>Pervasive Adenine N6-methylation of Active Genes in Fungi.</title>
        <authorList>
            <consortium name="DOE Joint Genome Institute"/>
            <person name="Mondo S.J."/>
            <person name="Dannebaum R.O."/>
            <person name="Kuo R.C."/>
            <person name="Labutti K."/>
            <person name="Haridas S."/>
            <person name="Kuo A."/>
            <person name="Salamov A."/>
            <person name="Ahrendt S.R."/>
            <person name="Lipzen A."/>
            <person name="Sullivan W."/>
            <person name="Andreopoulos W.B."/>
            <person name="Clum A."/>
            <person name="Lindquist E."/>
            <person name="Daum C."/>
            <person name="Ramamoorthy G.K."/>
            <person name="Gryganskyi A."/>
            <person name="Culley D."/>
            <person name="Magnuson J.K."/>
            <person name="James T.Y."/>
            <person name="O'Malley M.A."/>
            <person name="Stajich J.E."/>
            <person name="Spatafora J.W."/>
            <person name="Visel A."/>
            <person name="Grigoriev I.V."/>
        </authorList>
    </citation>
    <scope>NUCLEOTIDE SEQUENCE [LARGE SCALE GENOMIC DNA]</scope>
    <source>
        <strain evidence="12 13">NRRL 3116</strain>
    </source>
</reference>
<evidence type="ECO:0000256" key="5">
    <source>
        <dbReference type="ARBA" id="ARBA00011233"/>
    </source>
</evidence>
<evidence type="ECO:0000256" key="8">
    <source>
        <dbReference type="ARBA" id="ARBA00023080"/>
    </source>
</evidence>
<dbReference type="InParanoid" id="A0A1Y2GQN3"/>
<evidence type="ECO:0000313" key="12">
    <source>
        <dbReference type="EMBL" id="ORZ19217.1"/>
    </source>
</evidence>
<dbReference type="PANTHER" id="PTHR11241">
    <property type="entry name" value="DEOXYURIDINE 5'-TRIPHOSPHATE NUCLEOTIDOHYDROLASE"/>
    <property type="match status" value="1"/>
</dbReference>